<keyword evidence="1" id="KW-1133">Transmembrane helix</keyword>
<name>A0A2W7SNW2_9BACT</name>
<feature type="transmembrane region" description="Helical" evidence="1">
    <location>
        <begin position="97"/>
        <end position="115"/>
    </location>
</feature>
<feature type="transmembrane region" description="Helical" evidence="1">
    <location>
        <begin position="65"/>
        <end position="85"/>
    </location>
</feature>
<proteinExistence type="predicted"/>
<accession>A0A2W7SNW2</accession>
<dbReference type="OrthoDB" id="9790326at2"/>
<evidence type="ECO:0000313" key="2">
    <source>
        <dbReference type="EMBL" id="PZX64645.1"/>
    </source>
</evidence>
<dbReference type="AlphaFoldDB" id="A0A2W7SNW2"/>
<keyword evidence="1" id="KW-0812">Transmembrane</keyword>
<organism evidence="2 3">
    <name type="scientific">Hydrotalea sandarakina</name>
    <dbReference type="NCBI Taxonomy" id="1004304"/>
    <lineage>
        <taxon>Bacteria</taxon>
        <taxon>Pseudomonadati</taxon>
        <taxon>Bacteroidota</taxon>
        <taxon>Chitinophagia</taxon>
        <taxon>Chitinophagales</taxon>
        <taxon>Chitinophagaceae</taxon>
        <taxon>Hydrotalea</taxon>
    </lineage>
</organism>
<keyword evidence="3" id="KW-1185">Reference proteome</keyword>
<dbReference type="EMBL" id="QKZV01000002">
    <property type="protein sequence ID" value="PZX64645.1"/>
    <property type="molecule type" value="Genomic_DNA"/>
</dbReference>
<comment type="caution">
    <text evidence="2">The sequence shown here is derived from an EMBL/GenBank/DDBJ whole genome shotgun (WGS) entry which is preliminary data.</text>
</comment>
<dbReference type="Proteomes" id="UP000249720">
    <property type="component" value="Unassembled WGS sequence"/>
</dbReference>
<evidence type="ECO:0000313" key="3">
    <source>
        <dbReference type="Proteomes" id="UP000249720"/>
    </source>
</evidence>
<gene>
    <name evidence="2" type="ORF">LX80_00843</name>
</gene>
<keyword evidence="1" id="KW-0472">Membrane</keyword>
<sequence>MRKTRKNPGYLIATLTNKCPRCRQGNIYVTQNAYDLKHNIEMHEKCPVCGQPTEVEEGFYYGTGYVSYALSVAFFVTTFVAWWVLIGMSFAIDDMRIFYWMGTSIILIILIQPLIMRLSRSIWLSWFVKYDPEWEKHPAKEKLY</sequence>
<dbReference type="RefSeq" id="WP_111293801.1">
    <property type="nucleotide sequence ID" value="NZ_QKZV01000002.1"/>
</dbReference>
<reference evidence="2 3" key="1">
    <citation type="submission" date="2018-06" db="EMBL/GenBank/DDBJ databases">
        <title>Genomic Encyclopedia of Archaeal and Bacterial Type Strains, Phase II (KMG-II): from individual species to whole genera.</title>
        <authorList>
            <person name="Goeker M."/>
        </authorList>
    </citation>
    <scope>NUCLEOTIDE SEQUENCE [LARGE SCALE GENOMIC DNA]</scope>
    <source>
        <strain evidence="2 3">DSM 23241</strain>
    </source>
</reference>
<protein>
    <submittedName>
        <fullName evidence="2">Uncharacterized protein DUF983</fullName>
    </submittedName>
</protein>
<evidence type="ECO:0000256" key="1">
    <source>
        <dbReference type="SAM" id="Phobius"/>
    </source>
</evidence>